<feature type="compositionally biased region" description="Low complexity" evidence="2">
    <location>
        <begin position="39"/>
        <end position="48"/>
    </location>
</feature>
<dbReference type="eggNOG" id="ENOG502QSKG">
    <property type="taxonomic scope" value="Eukaryota"/>
</dbReference>
<evidence type="ECO:0008006" key="5">
    <source>
        <dbReference type="Google" id="ProtNLM"/>
    </source>
</evidence>
<evidence type="ECO:0000256" key="2">
    <source>
        <dbReference type="SAM" id="MobiDB-lite"/>
    </source>
</evidence>
<dbReference type="GO" id="GO:0008168">
    <property type="term" value="F:methyltransferase activity"/>
    <property type="evidence" value="ECO:0007669"/>
    <property type="project" value="TreeGrafter"/>
</dbReference>
<dbReference type="EMBL" id="GL988047">
    <property type="protein sequence ID" value="EGS17865.1"/>
    <property type="molecule type" value="Genomic_DNA"/>
</dbReference>
<dbReference type="HOGENOM" id="CLU_010595_0_2_1"/>
<dbReference type="Proteomes" id="UP000008066">
    <property type="component" value="Unassembled WGS sequence"/>
</dbReference>
<dbReference type="OrthoDB" id="2013972at2759"/>
<feature type="region of interest" description="Disordered" evidence="2">
    <location>
        <begin position="1"/>
        <end position="48"/>
    </location>
</feature>
<dbReference type="PANTHER" id="PTHR43591">
    <property type="entry name" value="METHYLTRANSFERASE"/>
    <property type="match status" value="1"/>
</dbReference>
<protein>
    <recommendedName>
        <fullName evidence="5">Methyltransferase-like protein</fullName>
    </recommendedName>
</protein>
<dbReference type="Gene3D" id="3.40.50.150">
    <property type="entry name" value="Vaccinia Virus protein VP39"/>
    <property type="match status" value="1"/>
</dbReference>
<dbReference type="KEGG" id="cthr:CTHT_0072220"/>
<dbReference type="CDD" id="cd02440">
    <property type="entry name" value="AdoMet_MTases"/>
    <property type="match status" value="1"/>
</dbReference>
<comment type="similarity">
    <text evidence="1">Belongs to the methyltransferase superfamily. LaeA methyltransferase family.</text>
</comment>
<dbReference type="Pfam" id="PF13489">
    <property type="entry name" value="Methyltransf_23"/>
    <property type="match status" value="1"/>
</dbReference>
<gene>
    <name evidence="3" type="ORF">CTHT_0072220</name>
</gene>
<dbReference type="InterPro" id="IPR029063">
    <property type="entry name" value="SAM-dependent_MTases_sf"/>
</dbReference>
<sequence>MVEQSSHKTANDTPSAGILPASHWAHPDDEPSAAGNDDTSSLYTSDSFSSTTSVASSLRRFRSLHGRTYHSEIGNAVSWTPNDQKHIEMLDLMHATCLTAIHEKLFLAPLDTEKLKSVLDVGTGAGHWAIDMGDLYPNAEVIGTDITPMQPSWVPPNVSFQIDDANLEWTFSDNRFDFVHLRFLVGCITDWNAFYREAFRCTKPGGWIEHFEAYVHWYDDAEPIPEGSTLDIYNKAFSEAGKKAGRTFDVLPDDIQKKGMEAAGFVDIQVKDIKIPFGPWPEDAHEKELGLLAKAYTLADLEGWLVFTFTEILGWEPEYTQVFIAHVRKEINNPKRKLSFRYRVVYGRKPETS</sequence>
<dbReference type="RefSeq" id="XP_006697483.1">
    <property type="nucleotide sequence ID" value="XM_006697420.1"/>
</dbReference>
<reference evidence="3 4" key="1">
    <citation type="journal article" date="2011" name="Cell">
        <title>Insight into structure and assembly of the nuclear pore complex by utilizing the genome of a eukaryotic thermophile.</title>
        <authorList>
            <person name="Amlacher S."/>
            <person name="Sarges P."/>
            <person name="Flemming D."/>
            <person name="van Noort V."/>
            <person name="Kunze R."/>
            <person name="Devos D.P."/>
            <person name="Arumugam M."/>
            <person name="Bork P."/>
            <person name="Hurt E."/>
        </authorList>
    </citation>
    <scope>NUCLEOTIDE SEQUENCE [LARGE SCALE GENOMIC DNA]</scope>
    <source>
        <strain evidence="4">DSM 1495 / CBS 144.50 / IMI 039719</strain>
    </source>
</reference>
<dbReference type="SUPFAM" id="SSF53335">
    <property type="entry name" value="S-adenosyl-L-methionine-dependent methyltransferases"/>
    <property type="match status" value="1"/>
</dbReference>
<feature type="compositionally biased region" description="Basic and acidic residues" evidence="2">
    <location>
        <begin position="1"/>
        <end position="10"/>
    </location>
</feature>
<dbReference type="GeneID" id="18261260"/>
<proteinExistence type="inferred from homology"/>
<name>G0SFV0_CHATD</name>
<dbReference type="OMA" id="RTYHGEM"/>
<evidence type="ECO:0000313" key="3">
    <source>
        <dbReference type="EMBL" id="EGS17865.1"/>
    </source>
</evidence>
<dbReference type="PANTHER" id="PTHR43591:SF10">
    <property type="entry name" value="ABC TRANSMEMBRANE TYPE-1 DOMAIN-CONTAINING PROTEIN-RELATED"/>
    <property type="match status" value="1"/>
</dbReference>
<evidence type="ECO:0000256" key="1">
    <source>
        <dbReference type="ARBA" id="ARBA00038158"/>
    </source>
</evidence>
<accession>G0SFV0</accession>
<keyword evidence="4" id="KW-1185">Reference proteome</keyword>
<dbReference type="AlphaFoldDB" id="G0SFV0"/>
<evidence type="ECO:0000313" key="4">
    <source>
        <dbReference type="Proteomes" id="UP000008066"/>
    </source>
</evidence>
<organism evidence="4">
    <name type="scientific">Chaetomium thermophilum (strain DSM 1495 / CBS 144.50 / IMI 039719)</name>
    <name type="common">Thermochaetoides thermophila</name>
    <dbReference type="NCBI Taxonomy" id="759272"/>
    <lineage>
        <taxon>Eukaryota</taxon>
        <taxon>Fungi</taxon>
        <taxon>Dikarya</taxon>
        <taxon>Ascomycota</taxon>
        <taxon>Pezizomycotina</taxon>
        <taxon>Sordariomycetes</taxon>
        <taxon>Sordariomycetidae</taxon>
        <taxon>Sordariales</taxon>
        <taxon>Chaetomiaceae</taxon>
        <taxon>Thermochaetoides</taxon>
    </lineage>
</organism>